<proteinExistence type="predicted"/>
<organism evidence="2 3">
    <name type="scientific">Batillaria attramentaria</name>
    <dbReference type="NCBI Taxonomy" id="370345"/>
    <lineage>
        <taxon>Eukaryota</taxon>
        <taxon>Metazoa</taxon>
        <taxon>Spiralia</taxon>
        <taxon>Lophotrochozoa</taxon>
        <taxon>Mollusca</taxon>
        <taxon>Gastropoda</taxon>
        <taxon>Caenogastropoda</taxon>
        <taxon>Sorbeoconcha</taxon>
        <taxon>Cerithioidea</taxon>
        <taxon>Batillariidae</taxon>
        <taxon>Batillaria</taxon>
    </lineage>
</organism>
<evidence type="ECO:0000313" key="3">
    <source>
        <dbReference type="Proteomes" id="UP001519460"/>
    </source>
</evidence>
<dbReference type="AlphaFoldDB" id="A0ABD0KWM0"/>
<dbReference type="EMBL" id="JACVVK020000112">
    <property type="protein sequence ID" value="KAK7491696.1"/>
    <property type="molecule type" value="Genomic_DNA"/>
</dbReference>
<keyword evidence="3" id="KW-1185">Reference proteome</keyword>
<accession>A0ABD0KWM0</accession>
<comment type="caution">
    <text evidence="2">The sequence shown here is derived from an EMBL/GenBank/DDBJ whole genome shotgun (WGS) entry which is preliminary data.</text>
</comment>
<name>A0ABD0KWM0_9CAEN</name>
<evidence type="ECO:0000313" key="2">
    <source>
        <dbReference type="EMBL" id="KAK7491696.1"/>
    </source>
</evidence>
<protein>
    <submittedName>
        <fullName evidence="2">Uncharacterized protein</fullName>
    </submittedName>
</protein>
<reference evidence="2 3" key="1">
    <citation type="journal article" date="2023" name="Sci. Data">
        <title>Genome assembly of the Korean intertidal mud-creeper Batillaria attramentaria.</title>
        <authorList>
            <person name="Patra A.K."/>
            <person name="Ho P.T."/>
            <person name="Jun S."/>
            <person name="Lee S.J."/>
            <person name="Kim Y."/>
            <person name="Won Y.J."/>
        </authorList>
    </citation>
    <scope>NUCLEOTIDE SEQUENCE [LARGE SCALE GENOMIC DNA]</scope>
    <source>
        <strain evidence="2">Wonlab-2016</strain>
    </source>
</reference>
<evidence type="ECO:0000256" key="1">
    <source>
        <dbReference type="SAM" id="MobiDB-lite"/>
    </source>
</evidence>
<dbReference type="Proteomes" id="UP001519460">
    <property type="component" value="Unassembled WGS sequence"/>
</dbReference>
<sequence>MCRSIRRPLPLDGLLPTSDRHHGKQCEGGSQTITRQACKPPVLIQGHALPVAITVIFSPSYQSFCNVEVRGLAQVLLSLITDPTYFIGTCQVPLEQQANTFIGLRQFVFY</sequence>
<gene>
    <name evidence="2" type="ORF">BaRGS_00017149</name>
</gene>
<feature type="region of interest" description="Disordered" evidence="1">
    <location>
        <begin position="1"/>
        <end position="26"/>
    </location>
</feature>